<protein>
    <submittedName>
        <fullName evidence="2">Uncharacterized protein</fullName>
    </submittedName>
</protein>
<sequence>MAEPNPPRRSRAAPLSLFLEGPAALALRAALVVGAAVAALAALGLMHP</sequence>
<comment type="caution">
    <text evidence="2">The sequence shown here is derived from an EMBL/GenBank/DDBJ whole genome shotgun (WGS) entry which is preliminary data.</text>
</comment>
<name>A0A6M1LR48_9PROT</name>
<feature type="transmembrane region" description="Helical" evidence="1">
    <location>
        <begin position="25"/>
        <end position="46"/>
    </location>
</feature>
<organism evidence="2 3">
    <name type="scientific">Falsiroseomonas algicola</name>
    <dbReference type="NCBI Taxonomy" id="2716930"/>
    <lineage>
        <taxon>Bacteria</taxon>
        <taxon>Pseudomonadati</taxon>
        <taxon>Pseudomonadota</taxon>
        <taxon>Alphaproteobacteria</taxon>
        <taxon>Acetobacterales</taxon>
        <taxon>Roseomonadaceae</taxon>
        <taxon>Falsiroseomonas</taxon>
    </lineage>
</organism>
<dbReference type="AlphaFoldDB" id="A0A6M1LR48"/>
<dbReference type="RefSeq" id="WP_164696445.1">
    <property type="nucleotide sequence ID" value="NZ_JAAIKB010000009.1"/>
</dbReference>
<reference evidence="2 3" key="2">
    <citation type="submission" date="2020-03" db="EMBL/GenBank/DDBJ databases">
        <title>Roseomonas stagni sp. nov., isolated from pond water in Japan.</title>
        <authorList>
            <person name="Furuhata K."/>
            <person name="Miyamoto H."/>
            <person name="Goto K."/>
        </authorList>
    </citation>
    <scope>NUCLEOTIDE SEQUENCE [LARGE SCALE GENOMIC DNA]</scope>
    <source>
        <strain evidence="2 3">PeD5</strain>
    </source>
</reference>
<keyword evidence="1" id="KW-1133">Transmembrane helix</keyword>
<evidence type="ECO:0000256" key="1">
    <source>
        <dbReference type="SAM" id="Phobius"/>
    </source>
</evidence>
<keyword evidence="1" id="KW-0812">Transmembrane</keyword>
<gene>
    <name evidence="2" type="ORF">G3576_21280</name>
</gene>
<evidence type="ECO:0000313" key="2">
    <source>
        <dbReference type="EMBL" id="NGM22563.1"/>
    </source>
</evidence>
<proteinExistence type="predicted"/>
<evidence type="ECO:0000313" key="3">
    <source>
        <dbReference type="Proteomes" id="UP000475385"/>
    </source>
</evidence>
<keyword evidence="3" id="KW-1185">Reference proteome</keyword>
<dbReference type="Proteomes" id="UP000475385">
    <property type="component" value="Unassembled WGS sequence"/>
</dbReference>
<reference evidence="2 3" key="1">
    <citation type="submission" date="2020-02" db="EMBL/GenBank/DDBJ databases">
        <authorList>
            <person name="Kim H.M."/>
            <person name="Jeon C.O."/>
        </authorList>
    </citation>
    <scope>NUCLEOTIDE SEQUENCE [LARGE SCALE GENOMIC DNA]</scope>
    <source>
        <strain evidence="2 3">PeD5</strain>
    </source>
</reference>
<keyword evidence="1" id="KW-0472">Membrane</keyword>
<accession>A0A6M1LR48</accession>
<dbReference type="EMBL" id="JAAIKB010000009">
    <property type="protein sequence ID" value="NGM22563.1"/>
    <property type="molecule type" value="Genomic_DNA"/>
</dbReference>